<gene>
    <name evidence="1" type="ORF">Zmor_021367</name>
</gene>
<evidence type="ECO:0000313" key="2">
    <source>
        <dbReference type="Proteomes" id="UP001168821"/>
    </source>
</evidence>
<dbReference type="Proteomes" id="UP001168821">
    <property type="component" value="Unassembled WGS sequence"/>
</dbReference>
<keyword evidence="2" id="KW-1185">Reference proteome</keyword>
<dbReference type="AlphaFoldDB" id="A0AA38I5P6"/>
<comment type="caution">
    <text evidence="1">The sequence shown here is derived from an EMBL/GenBank/DDBJ whole genome shotgun (WGS) entry which is preliminary data.</text>
</comment>
<name>A0AA38I5P6_9CUCU</name>
<dbReference type="EMBL" id="JALNTZ010000006">
    <property type="protein sequence ID" value="KAJ3649637.1"/>
    <property type="molecule type" value="Genomic_DNA"/>
</dbReference>
<proteinExistence type="predicted"/>
<accession>A0AA38I5P6</accession>
<sequence>MAILIPTFIDVSVLTNKYQHGLEHLAAFLSASVRSAVKSFFAVSEASTPSAIAIASSSRRADKTRRDGVVSAGCRRPADTEETVAREFAEVITSKGRSCGGARVM</sequence>
<organism evidence="1 2">
    <name type="scientific">Zophobas morio</name>
    <dbReference type="NCBI Taxonomy" id="2755281"/>
    <lineage>
        <taxon>Eukaryota</taxon>
        <taxon>Metazoa</taxon>
        <taxon>Ecdysozoa</taxon>
        <taxon>Arthropoda</taxon>
        <taxon>Hexapoda</taxon>
        <taxon>Insecta</taxon>
        <taxon>Pterygota</taxon>
        <taxon>Neoptera</taxon>
        <taxon>Endopterygota</taxon>
        <taxon>Coleoptera</taxon>
        <taxon>Polyphaga</taxon>
        <taxon>Cucujiformia</taxon>
        <taxon>Tenebrionidae</taxon>
        <taxon>Zophobas</taxon>
    </lineage>
</organism>
<protein>
    <submittedName>
        <fullName evidence="1">Uncharacterized protein</fullName>
    </submittedName>
</protein>
<reference evidence="1" key="1">
    <citation type="journal article" date="2023" name="G3 (Bethesda)">
        <title>Whole genome assemblies of Zophobas morio and Tenebrio molitor.</title>
        <authorList>
            <person name="Kaur S."/>
            <person name="Stinson S.A."/>
            <person name="diCenzo G.C."/>
        </authorList>
    </citation>
    <scope>NUCLEOTIDE SEQUENCE</scope>
    <source>
        <strain evidence="1">QUZm001</strain>
    </source>
</reference>
<evidence type="ECO:0000313" key="1">
    <source>
        <dbReference type="EMBL" id="KAJ3649637.1"/>
    </source>
</evidence>